<keyword evidence="5" id="KW-1133">Transmembrane helix</keyword>
<organism evidence="6 7">
    <name type="scientific">Engystomops pustulosus</name>
    <name type="common">Tungara frog</name>
    <name type="synonym">Physalaemus pustulosus</name>
    <dbReference type="NCBI Taxonomy" id="76066"/>
    <lineage>
        <taxon>Eukaryota</taxon>
        <taxon>Metazoa</taxon>
        <taxon>Chordata</taxon>
        <taxon>Craniata</taxon>
        <taxon>Vertebrata</taxon>
        <taxon>Euteleostomi</taxon>
        <taxon>Amphibia</taxon>
        <taxon>Batrachia</taxon>
        <taxon>Anura</taxon>
        <taxon>Neobatrachia</taxon>
        <taxon>Hyloidea</taxon>
        <taxon>Leptodactylidae</taxon>
        <taxon>Leiuperinae</taxon>
        <taxon>Engystomops</taxon>
    </lineage>
</organism>
<keyword evidence="5" id="KW-0472">Membrane</keyword>
<dbReference type="InterPro" id="IPR036396">
    <property type="entry name" value="Cyt_P450_sf"/>
</dbReference>
<dbReference type="GO" id="GO:0005737">
    <property type="term" value="C:cytoplasm"/>
    <property type="evidence" value="ECO:0007669"/>
    <property type="project" value="TreeGrafter"/>
</dbReference>
<reference evidence="6" key="1">
    <citation type="thesis" date="2020" institute="ProQuest LLC" country="789 East Eisenhower Parkway, Ann Arbor, MI, USA">
        <title>Comparative Genomics and Chromosome Evolution.</title>
        <authorList>
            <person name="Mudd A.B."/>
        </authorList>
    </citation>
    <scope>NUCLEOTIDE SEQUENCE</scope>
    <source>
        <strain evidence="6">237g6f4</strain>
        <tissue evidence="6">Blood</tissue>
    </source>
</reference>
<keyword evidence="5" id="KW-0812">Transmembrane</keyword>
<comment type="caution">
    <text evidence="6">The sequence shown here is derived from an EMBL/GenBank/DDBJ whole genome shotgun (WGS) entry which is preliminary data.</text>
</comment>
<dbReference type="GO" id="GO:0006805">
    <property type="term" value="P:xenobiotic metabolic process"/>
    <property type="evidence" value="ECO:0007669"/>
    <property type="project" value="TreeGrafter"/>
</dbReference>
<dbReference type="InterPro" id="IPR002401">
    <property type="entry name" value="Cyt_P450_E_grp-I"/>
</dbReference>
<evidence type="ECO:0000256" key="3">
    <source>
        <dbReference type="ARBA" id="ARBA00022723"/>
    </source>
</evidence>
<evidence type="ECO:0000256" key="1">
    <source>
        <dbReference type="ARBA" id="ARBA00001971"/>
    </source>
</evidence>
<dbReference type="SUPFAM" id="SSF48264">
    <property type="entry name" value="Cytochrome P450"/>
    <property type="match status" value="1"/>
</dbReference>
<proteinExistence type="inferred from homology"/>
<name>A0AAV6YB24_ENGPU</name>
<dbReference type="PANTHER" id="PTHR24300:SF394">
    <property type="entry name" value="CYTOCHROME P450 2H2"/>
    <property type="match status" value="1"/>
</dbReference>
<accession>A0AAV6YB24</accession>
<dbReference type="EMBL" id="WNYA01101442">
    <property type="protein sequence ID" value="KAG8534532.1"/>
    <property type="molecule type" value="Genomic_DNA"/>
</dbReference>
<dbReference type="Gene3D" id="1.10.630.10">
    <property type="entry name" value="Cytochrome P450"/>
    <property type="match status" value="1"/>
</dbReference>
<dbReference type="InterPro" id="IPR001128">
    <property type="entry name" value="Cyt_P450"/>
</dbReference>
<dbReference type="GO" id="GO:0020037">
    <property type="term" value="F:heme binding"/>
    <property type="evidence" value="ECO:0007669"/>
    <property type="project" value="InterPro"/>
</dbReference>
<protein>
    <submittedName>
        <fullName evidence="6">Uncharacterized protein</fullName>
    </submittedName>
</protein>
<evidence type="ECO:0000256" key="4">
    <source>
        <dbReference type="ARBA" id="ARBA00023004"/>
    </source>
</evidence>
<evidence type="ECO:0000256" key="2">
    <source>
        <dbReference type="ARBA" id="ARBA00010617"/>
    </source>
</evidence>
<evidence type="ECO:0000256" key="5">
    <source>
        <dbReference type="SAM" id="Phobius"/>
    </source>
</evidence>
<sequence>MTLNITSTLLLATGVTLLIYLLKWWHWIKQKNLPPGPPPIPILGNVFQLSTSEIPQSLIKLSEKYGPVYTLYLANLRTVVLIGYDAVKEALVDRSDAFSDRGDTGAGEFFQKDFGN</sequence>
<dbReference type="Pfam" id="PF00067">
    <property type="entry name" value="p450"/>
    <property type="match status" value="1"/>
</dbReference>
<evidence type="ECO:0000313" key="7">
    <source>
        <dbReference type="Proteomes" id="UP000824782"/>
    </source>
</evidence>
<keyword evidence="4" id="KW-0408">Iron</keyword>
<dbReference type="InterPro" id="IPR050182">
    <property type="entry name" value="Cytochrome_P450_fam2"/>
</dbReference>
<keyword evidence="3" id="KW-0479">Metal-binding</keyword>
<dbReference type="AlphaFoldDB" id="A0AAV6YB24"/>
<keyword evidence="7" id="KW-1185">Reference proteome</keyword>
<dbReference type="GO" id="GO:0008392">
    <property type="term" value="F:arachidonate epoxygenase activity"/>
    <property type="evidence" value="ECO:0007669"/>
    <property type="project" value="TreeGrafter"/>
</dbReference>
<comment type="similarity">
    <text evidence="2">Belongs to the cytochrome P450 family.</text>
</comment>
<comment type="cofactor">
    <cofactor evidence="1">
        <name>heme</name>
        <dbReference type="ChEBI" id="CHEBI:30413"/>
    </cofactor>
</comment>
<dbReference type="GO" id="GO:0016712">
    <property type="term" value="F:oxidoreductase activity, acting on paired donors, with incorporation or reduction of molecular oxygen, reduced flavin or flavoprotein as one donor, and incorporation of one atom of oxygen"/>
    <property type="evidence" value="ECO:0007669"/>
    <property type="project" value="TreeGrafter"/>
</dbReference>
<dbReference type="Proteomes" id="UP000824782">
    <property type="component" value="Unassembled WGS sequence"/>
</dbReference>
<dbReference type="GO" id="GO:0005506">
    <property type="term" value="F:iron ion binding"/>
    <property type="evidence" value="ECO:0007669"/>
    <property type="project" value="InterPro"/>
</dbReference>
<dbReference type="PANTHER" id="PTHR24300">
    <property type="entry name" value="CYTOCHROME P450 508A4-RELATED"/>
    <property type="match status" value="1"/>
</dbReference>
<evidence type="ECO:0000313" key="6">
    <source>
        <dbReference type="EMBL" id="KAG8534532.1"/>
    </source>
</evidence>
<dbReference type="GO" id="GO:0019373">
    <property type="term" value="P:epoxygenase P450 pathway"/>
    <property type="evidence" value="ECO:0007669"/>
    <property type="project" value="TreeGrafter"/>
</dbReference>
<gene>
    <name evidence="6" type="ORF">GDO81_019212</name>
</gene>
<dbReference type="PRINTS" id="PR00463">
    <property type="entry name" value="EP450I"/>
</dbReference>
<feature type="transmembrane region" description="Helical" evidence="5">
    <location>
        <begin position="6"/>
        <end position="25"/>
    </location>
</feature>